<dbReference type="EMBL" id="MN094788">
    <property type="protein sequence ID" value="QDH83724.1"/>
    <property type="molecule type" value="Genomic_DNA"/>
</dbReference>
<evidence type="ECO:0000313" key="2">
    <source>
        <dbReference type="Proteomes" id="UP000320799"/>
    </source>
</evidence>
<evidence type="ECO:0000313" key="1">
    <source>
        <dbReference type="EMBL" id="QDH83724.1"/>
    </source>
</evidence>
<sequence length="104" mass="11867">MNSVLSQVDCNLPTAEESRFVSKNQTPWPDVPIYGPDADTLRALFLIINAGLVHARNKTYTGVSKDLMPPYMQQWWPKIIEHLQSKGYTVTEERDVVFIDWATA</sequence>
<dbReference type="GeneID" id="56136161"/>
<accession>A0A514CTD7</accession>
<dbReference type="KEGG" id="vg:56136161"/>
<dbReference type="Proteomes" id="UP000320799">
    <property type="component" value="Segment"/>
</dbReference>
<proteinExistence type="predicted"/>
<reference evidence="1 2" key="1">
    <citation type="submission" date="2019-06" db="EMBL/GenBank/DDBJ databases">
        <authorList>
            <person name="Kincaid V.D."/>
            <person name="Fuller A."/>
            <person name="Hodges K."/>
            <person name="Bansal M."/>
            <person name="Essig J."/>
            <person name="Johnson A."/>
        </authorList>
    </citation>
    <scope>NUCLEOTIDE SEQUENCE [LARGE SCALE GENOMIC DNA]</scope>
</reference>
<organism evidence="1 2">
    <name type="scientific">Achromobacter phage Motura</name>
    <dbReference type="NCBI Taxonomy" id="2591403"/>
    <lineage>
        <taxon>Viruses</taxon>
        <taxon>Duplodnaviria</taxon>
        <taxon>Heunggongvirae</taxon>
        <taxon>Uroviricota</taxon>
        <taxon>Caudoviricetes</taxon>
        <taxon>Moturavirus</taxon>
        <taxon>Moturavirus motura</taxon>
    </lineage>
</organism>
<dbReference type="RefSeq" id="YP_009903885.1">
    <property type="nucleotide sequence ID" value="NC_049849.1"/>
</dbReference>
<keyword evidence="2" id="KW-1185">Reference proteome</keyword>
<name>A0A514CTD7_9CAUD</name>
<protein>
    <submittedName>
        <fullName evidence="1">Uncharacterized protein</fullName>
    </submittedName>
</protein>